<evidence type="ECO:0000256" key="4">
    <source>
        <dbReference type="ARBA" id="ARBA00022801"/>
    </source>
</evidence>
<evidence type="ECO:0000313" key="7">
    <source>
        <dbReference type="EMBL" id="PMN89057.1"/>
    </source>
</evidence>
<proteinExistence type="predicted"/>
<keyword evidence="4" id="KW-0378">Hydrolase</keyword>
<gene>
    <name evidence="7" type="ORF">BCT23_06015</name>
</gene>
<feature type="chain" id="PRO_5014666389" evidence="5">
    <location>
        <begin position="19"/>
        <end position="523"/>
    </location>
</feature>
<dbReference type="EMBL" id="MDAL01000049">
    <property type="protein sequence ID" value="PMN89057.1"/>
    <property type="molecule type" value="Genomic_DNA"/>
</dbReference>
<dbReference type="InterPro" id="IPR051024">
    <property type="entry name" value="GlcNAc_Chitin_IntDeg"/>
</dbReference>
<dbReference type="Gene3D" id="3.30.70.2150">
    <property type="match status" value="1"/>
</dbReference>
<dbReference type="CDD" id="cd21177">
    <property type="entry name" value="LPMO_AA10"/>
    <property type="match status" value="1"/>
</dbReference>
<dbReference type="Pfam" id="PF02839">
    <property type="entry name" value="CBM_5_12"/>
    <property type="match status" value="2"/>
</dbReference>
<name>A0A2N7L5X3_9GAMM</name>
<dbReference type="Pfam" id="PF17963">
    <property type="entry name" value="Big_9"/>
    <property type="match status" value="1"/>
</dbReference>
<dbReference type="InterPro" id="IPR036573">
    <property type="entry name" value="CBM_sf_5/12"/>
</dbReference>
<comment type="caution">
    <text evidence="7">The sequence shown here is derived from an EMBL/GenBank/DDBJ whole genome shotgun (WGS) entry which is preliminary data.</text>
</comment>
<feature type="signal peptide" evidence="5">
    <location>
        <begin position="1"/>
        <end position="18"/>
    </location>
</feature>
<keyword evidence="2" id="KW-0147">Chitin-binding</keyword>
<dbReference type="InterPro" id="IPR041029">
    <property type="entry name" value="GbpA_2"/>
</dbReference>
<keyword evidence="1" id="KW-0964">Secreted</keyword>
<accession>A0A2N7L5X3</accession>
<dbReference type="Pfam" id="PF03067">
    <property type="entry name" value="LPMO_10"/>
    <property type="match status" value="1"/>
</dbReference>
<dbReference type="GO" id="GO:0004553">
    <property type="term" value="F:hydrolase activity, hydrolyzing O-glycosyl compounds"/>
    <property type="evidence" value="ECO:0007669"/>
    <property type="project" value="InterPro"/>
</dbReference>
<dbReference type="InterPro" id="IPR004302">
    <property type="entry name" value="Cellulose/chitin-bd_N"/>
</dbReference>
<evidence type="ECO:0000256" key="2">
    <source>
        <dbReference type="ARBA" id="ARBA00022669"/>
    </source>
</evidence>
<dbReference type="RefSeq" id="WP_102391993.1">
    <property type="nucleotide sequence ID" value="NZ_MDAL01000049.1"/>
</dbReference>
<evidence type="ECO:0000256" key="3">
    <source>
        <dbReference type="ARBA" id="ARBA00022729"/>
    </source>
</evidence>
<dbReference type="Gene3D" id="2.10.10.20">
    <property type="entry name" value="Carbohydrate-binding module superfamily 5/12"/>
    <property type="match status" value="2"/>
</dbReference>
<dbReference type="Gene3D" id="2.70.50.50">
    <property type="entry name" value="chitin-binding protein cbp21"/>
    <property type="match status" value="1"/>
</dbReference>
<feature type="domain" description="Chitin-binding type-3" evidence="6">
    <location>
        <begin position="480"/>
        <end position="522"/>
    </location>
</feature>
<evidence type="ECO:0000313" key="8">
    <source>
        <dbReference type="Proteomes" id="UP000235387"/>
    </source>
</evidence>
<dbReference type="AlphaFoldDB" id="A0A2N7L5X3"/>
<dbReference type="SMART" id="SM00495">
    <property type="entry name" value="ChtBD3"/>
    <property type="match status" value="2"/>
</dbReference>
<evidence type="ECO:0000256" key="1">
    <source>
        <dbReference type="ARBA" id="ARBA00022525"/>
    </source>
</evidence>
<dbReference type="InterPro" id="IPR003610">
    <property type="entry name" value="CBM5/12"/>
</dbReference>
<protein>
    <submittedName>
        <fullName evidence="7">Spindolin</fullName>
    </submittedName>
</protein>
<dbReference type="GO" id="GO:0030246">
    <property type="term" value="F:carbohydrate binding"/>
    <property type="evidence" value="ECO:0007669"/>
    <property type="project" value="InterPro"/>
</dbReference>
<evidence type="ECO:0000256" key="5">
    <source>
        <dbReference type="SAM" id="SignalP"/>
    </source>
</evidence>
<sequence length="523" mass="56038">MLRTRLLPYIAMASAVSAAAIPHTVSAHGYMDYPPARQEICDSDGGFWDAADGSTIPNKACRAAFWESSWIPFIQKHEFAKLVSDYTNQAAVEEAIPSGALCSGGDPDKAGIDLPSSEWQSTPIDPAANGKLTLLYHADTPHNPSFWKIYLSNANYNPASSPLAWSDIDLIAEFDDLPVVVINEKKYYQMQVTLPTDRTGNAVLFSRWQRVDAAGEGFYNCSDISFGGDVVAPTWNSIGSAIKSTTDASAGDTVWFRVFDGSGAETVFEKLPIDASNDAETVWGGQLADAVNNTSSSARLGKLTEDGTVAWDSSDLYGNLVFVKNTNHSFQLEVKKATVNSAPVLSAPASVSVDSGQDVQFSVSATDADNDPVDFTLSAGSFSIQGNTATVTYSAPDTLQDLRQQIQITATDGQATVSTIVEIAVIGSGPVGQTDWSANNVYLAGDSVNHLGTQYTALWWTKGEEPGTSPVWLAQAGGNNQAWSEGIAYSAGDIVMFERASYEAKWWTKGDLPSNGGPWKRVK</sequence>
<organism evidence="7 8">
    <name type="scientific">Enterovibrio norvegicus</name>
    <dbReference type="NCBI Taxonomy" id="188144"/>
    <lineage>
        <taxon>Bacteria</taxon>
        <taxon>Pseudomonadati</taxon>
        <taxon>Pseudomonadota</taxon>
        <taxon>Gammaproteobacteria</taxon>
        <taxon>Vibrionales</taxon>
        <taxon>Vibrionaceae</taxon>
        <taxon>Enterovibrio</taxon>
    </lineage>
</organism>
<dbReference type="PANTHER" id="PTHR34823">
    <property type="entry name" value="GLCNAC-BINDING PROTEIN A"/>
    <property type="match status" value="1"/>
</dbReference>
<dbReference type="PANTHER" id="PTHR34823:SF1">
    <property type="entry name" value="CHITIN-BINDING TYPE-4 DOMAIN-CONTAINING PROTEIN"/>
    <property type="match status" value="1"/>
</dbReference>
<dbReference type="SUPFAM" id="SSF81296">
    <property type="entry name" value="E set domains"/>
    <property type="match status" value="1"/>
</dbReference>
<dbReference type="GO" id="GO:0005576">
    <property type="term" value="C:extracellular region"/>
    <property type="evidence" value="ECO:0007669"/>
    <property type="project" value="InterPro"/>
</dbReference>
<dbReference type="InterPro" id="IPR014756">
    <property type="entry name" value="Ig_E-set"/>
</dbReference>
<dbReference type="GO" id="GO:0005975">
    <property type="term" value="P:carbohydrate metabolic process"/>
    <property type="evidence" value="ECO:0007669"/>
    <property type="project" value="InterPro"/>
</dbReference>
<keyword evidence="3 5" id="KW-0732">Signal</keyword>
<dbReference type="Pfam" id="PF18416">
    <property type="entry name" value="GbpA_2"/>
    <property type="match status" value="1"/>
</dbReference>
<dbReference type="SUPFAM" id="SSF51055">
    <property type="entry name" value="Carbohydrate binding domain"/>
    <property type="match status" value="2"/>
</dbReference>
<reference evidence="8" key="1">
    <citation type="submission" date="2016-07" db="EMBL/GenBank/DDBJ databases">
        <title>Nontailed viruses are major unrecognized killers of bacteria in the ocean.</title>
        <authorList>
            <person name="Kauffman K."/>
            <person name="Hussain F."/>
            <person name="Yang J."/>
            <person name="Arevalo P."/>
            <person name="Brown J."/>
            <person name="Cutler M."/>
            <person name="Kelly L."/>
            <person name="Polz M.F."/>
        </authorList>
    </citation>
    <scope>NUCLEOTIDE SEQUENCE [LARGE SCALE GENOMIC DNA]</scope>
    <source>
        <strain evidence="8">10N.261.45.A10</strain>
    </source>
</reference>
<feature type="domain" description="Chitin-binding type-3" evidence="6">
    <location>
        <begin position="433"/>
        <end position="475"/>
    </location>
</feature>
<dbReference type="Proteomes" id="UP000235387">
    <property type="component" value="Unassembled WGS sequence"/>
</dbReference>
<dbReference type="GO" id="GO:0008061">
    <property type="term" value="F:chitin binding"/>
    <property type="evidence" value="ECO:0007669"/>
    <property type="project" value="UniProtKB-KW"/>
</dbReference>
<dbReference type="CDD" id="cd12215">
    <property type="entry name" value="ChiC_BD"/>
    <property type="match status" value="2"/>
</dbReference>
<evidence type="ECO:0000259" key="6">
    <source>
        <dbReference type="SMART" id="SM00495"/>
    </source>
</evidence>